<gene>
    <name evidence="1" type="ORF">PACLA_8A003644</name>
</gene>
<dbReference type="InterPro" id="IPR000718">
    <property type="entry name" value="Peptidase_M13"/>
</dbReference>
<name>A0A6S7L2G0_PARCT</name>
<dbReference type="AlphaFoldDB" id="A0A6S7L2G0"/>
<dbReference type="PROSITE" id="PS51885">
    <property type="entry name" value="NEPRILYSIN"/>
    <property type="match status" value="1"/>
</dbReference>
<feature type="non-terminal residue" evidence="1">
    <location>
        <position position="185"/>
    </location>
</feature>
<dbReference type="EMBL" id="CACRXK020018534">
    <property type="protein sequence ID" value="CAB4032602.1"/>
    <property type="molecule type" value="Genomic_DNA"/>
</dbReference>
<dbReference type="Proteomes" id="UP001152795">
    <property type="component" value="Unassembled WGS sequence"/>
</dbReference>
<dbReference type="InterPro" id="IPR042089">
    <property type="entry name" value="Peptidase_M13_dom_2"/>
</dbReference>
<proteinExistence type="predicted"/>
<dbReference type="SUPFAM" id="SSF55486">
    <property type="entry name" value="Metalloproteases ('zincins'), catalytic domain"/>
    <property type="match status" value="1"/>
</dbReference>
<dbReference type="GO" id="GO:0016485">
    <property type="term" value="P:protein processing"/>
    <property type="evidence" value="ECO:0007669"/>
    <property type="project" value="TreeGrafter"/>
</dbReference>
<organism evidence="1 2">
    <name type="scientific">Paramuricea clavata</name>
    <name type="common">Red gorgonian</name>
    <name type="synonym">Violescent sea-whip</name>
    <dbReference type="NCBI Taxonomy" id="317549"/>
    <lineage>
        <taxon>Eukaryota</taxon>
        <taxon>Metazoa</taxon>
        <taxon>Cnidaria</taxon>
        <taxon>Anthozoa</taxon>
        <taxon>Octocorallia</taxon>
        <taxon>Malacalcyonacea</taxon>
        <taxon>Plexauridae</taxon>
        <taxon>Paramuricea</taxon>
    </lineage>
</organism>
<dbReference type="GO" id="GO:0005886">
    <property type="term" value="C:plasma membrane"/>
    <property type="evidence" value="ECO:0007669"/>
    <property type="project" value="TreeGrafter"/>
</dbReference>
<dbReference type="Gene3D" id="1.10.1380.10">
    <property type="entry name" value="Neutral endopeptidase , domain2"/>
    <property type="match status" value="1"/>
</dbReference>
<accession>A0A6S7L2G0</accession>
<dbReference type="InterPro" id="IPR008753">
    <property type="entry name" value="Peptidase_M13_N"/>
</dbReference>
<comment type="caution">
    <text evidence="1">The sequence shown here is derived from an EMBL/GenBank/DDBJ whole genome shotgun (WGS) entry which is preliminary data.</text>
</comment>
<dbReference type="PANTHER" id="PTHR11733:SF167">
    <property type="entry name" value="FI17812P1-RELATED"/>
    <property type="match status" value="1"/>
</dbReference>
<dbReference type="PANTHER" id="PTHR11733">
    <property type="entry name" value="ZINC METALLOPROTEASE FAMILY M13 NEPRILYSIN-RELATED"/>
    <property type="match status" value="1"/>
</dbReference>
<reference evidence="1" key="1">
    <citation type="submission" date="2020-04" db="EMBL/GenBank/DDBJ databases">
        <authorList>
            <person name="Alioto T."/>
            <person name="Alioto T."/>
            <person name="Gomez Garrido J."/>
        </authorList>
    </citation>
    <scope>NUCLEOTIDE SEQUENCE</scope>
    <source>
        <strain evidence="1">A484AB</strain>
    </source>
</reference>
<dbReference type="Pfam" id="PF05649">
    <property type="entry name" value="Peptidase_M13_N"/>
    <property type="match status" value="1"/>
</dbReference>
<protein>
    <submittedName>
        <fullName evidence="1">Endothelin-converting enzyme 1-like</fullName>
    </submittedName>
</protein>
<dbReference type="GO" id="GO:0004222">
    <property type="term" value="F:metalloendopeptidase activity"/>
    <property type="evidence" value="ECO:0007669"/>
    <property type="project" value="InterPro"/>
</dbReference>
<dbReference type="OrthoDB" id="6475849at2759"/>
<evidence type="ECO:0000313" key="1">
    <source>
        <dbReference type="EMBL" id="CAB4032602.1"/>
    </source>
</evidence>
<evidence type="ECO:0000313" key="2">
    <source>
        <dbReference type="Proteomes" id="UP001152795"/>
    </source>
</evidence>
<keyword evidence="2" id="KW-1185">Reference proteome</keyword>
<sequence>MKSRLAERAAVEGYDKVIQEMTLAELNNYTEYKFNWTTYINEALSVAGKSIDQDQKLLVALPEDIKNIVNLMSTTPKSLLASEIIWNVIKGMITAMPKEFREAKSEFSRIVSGRETPTPRWRKCGDATNKNFEYATTLLYADRYLSEEARQRAEDLFAEIRSQFIQGLEEQHWMDNATRDQARIK</sequence>